<gene>
    <name evidence="1" type="ORF">ABV298_05190</name>
</gene>
<dbReference type="SUPFAM" id="SSF158745">
    <property type="entry name" value="LanC-like"/>
    <property type="match status" value="1"/>
</dbReference>
<dbReference type="Gene3D" id="1.50.10.10">
    <property type="match status" value="1"/>
</dbReference>
<dbReference type="RefSeq" id="WP_353721110.1">
    <property type="nucleotide sequence ID" value="NZ_CP159289.1"/>
</dbReference>
<dbReference type="InterPro" id="IPR012341">
    <property type="entry name" value="6hp_glycosidase-like_sf"/>
</dbReference>
<evidence type="ECO:0000313" key="1">
    <source>
        <dbReference type="EMBL" id="XCH25813.1"/>
    </source>
</evidence>
<proteinExistence type="predicted"/>
<sequence length="249" mass="27475">MANWGGLANGALGYGLYFLQRGYYNRSFAQSIVEELVQGIARYAIHTPDGCYWKSGLNHTSPKAGLFSPDETAAVLLFLARIVEMGLCPAERMEGIAQKAVSYIETCRRNTGDIETGYTLLRAGIAFNNAAWARSGREDLRRYAISRQENADLIKDAGIVHGAAGLALLFDRITQIGNDPTIERAADFWYAQILRFGGHPDGYAGYMAAEHPWNLQINLAFCQGIMGIGSTLIRALHPEVHFDDLIWSV</sequence>
<reference evidence="1" key="1">
    <citation type="submission" date="2024-06" db="EMBL/GenBank/DDBJ databases">
        <title>Sequencing and assembly of the genome of Dyadobacter sp. strain 676, a symbiont of Cyamopsis tetragonoloba.</title>
        <authorList>
            <person name="Guro P."/>
            <person name="Sazanova A."/>
            <person name="Kuznetsova I."/>
            <person name="Belimov A."/>
            <person name="Safronova V."/>
        </authorList>
    </citation>
    <scope>NUCLEOTIDE SEQUENCE</scope>
    <source>
        <strain evidence="1">676</strain>
    </source>
</reference>
<accession>A0AAU8FPT8</accession>
<organism evidence="1">
    <name type="scientific">Dyadobacter sp. 676</name>
    <dbReference type="NCBI Taxonomy" id="3088362"/>
    <lineage>
        <taxon>Bacteria</taxon>
        <taxon>Pseudomonadati</taxon>
        <taxon>Bacteroidota</taxon>
        <taxon>Cytophagia</taxon>
        <taxon>Cytophagales</taxon>
        <taxon>Spirosomataceae</taxon>
        <taxon>Dyadobacter</taxon>
    </lineage>
</organism>
<dbReference type="AlphaFoldDB" id="A0AAU8FPT8"/>
<name>A0AAU8FPT8_9BACT</name>
<protein>
    <recommendedName>
        <fullName evidence="2">Lanthionine synthetase C family protein</fullName>
    </recommendedName>
</protein>
<dbReference type="EMBL" id="CP159289">
    <property type="protein sequence ID" value="XCH25813.1"/>
    <property type="molecule type" value="Genomic_DNA"/>
</dbReference>
<evidence type="ECO:0008006" key="2">
    <source>
        <dbReference type="Google" id="ProtNLM"/>
    </source>
</evidence>
<dbReference type="GO" id="GO:0005975">
    <property type="term" value="P:carbohydrate metabolic process"/>
    <property type="evidence" value="ECO:0007669"/>
    <property type="project" value="InterPro"/>
</dbReference>